<feature type="compositionally biased region" description="Low complexity" evidence="1">
    <location>
        <begin position="125"/>
        <end position="150"/>
    </location>
</feature>
<feature type="compositionally biased region" description="Basic and acidic residues" evidence="1">
    <location>
        <begin position="374"/>
        <end position="386"/>
    </location>
</feature>
<reference evidence="3" key="2">
    <citation type="submission" date="2017-02" db="EMBL/GenBank/DDBJ databases">
        <title>Sunflower complete genome.</title>
        <authorList>
            <person name="Langlade N."/>
            <person name="Munos S."/>
        </authorList>
    </citation>
    <scope>NUCLEOTIDE SEQUENCE [LARGE SCALE GENOMIC DNA]</scope>
    <source>
        <tissue evidence="3">Leaves</tissue>
    </source>
</reference>
<feature type="region of interest" description="Disordered" evidence="1">
    <location>
        <begin position="309"/>
        <end position="386"/>
    </location>
</feature>
<dbReference type="OrthoDB" id="1714508at2759"/>
<keyword evidence="4" id="KW-1185">Reference proteome</keyword>
<feature type="compositionally biased region" description="Acidic residues" evidence="1">
    <location>
        <begin position="18"/>
        <end position="32"/>
    </location>
</feature>
<reference evidence="2" key="3">
    <citation type="submission" date="2020-06" db="EMBL/GenBank/DDBJ databases">
        <title>Helianthus annuus Genome sequencing and assembly Release 2.</title>
        <authorList>
            <person name="Gouzy J."/>
            <person name="Langlade N."/>
            <person name="Munos S."/>
        </authorList>
    </citation>
    <scope>NUCLEOTIDE SEQUENCE</scope>
    <source>
        <tissue evidence="2">Leaves</tissue>
    </source>
</reference>
<dbReference type="PANTHER" id="PTHR13464:SF0">
    <property type="entry name" value="SAP30-BINDING PROTEIN"/>
    <property type="match status" value="1"/>
</dbReference>
<sequence>MASKKKESEGIALLSMYGDEEDDDMEEDDIDNDNTGNDVVLEENKEQGEVVANMEEYDDELEAVNVNDNDNTTSVSPAQQVVRRKGGLTIVDYGHDEAAMSPEPEEGEIAAAGRVMFGAELQTANGTPQGTTPPNTQSTPPQSSDQSQSDALLNSNRNETERSEPEESVNVTTEDDRSALDKFLPPPPTTKCSDELQEKITKFILLKKKTGRSFNSEVRNRKEYRNPDFLLHAVTYQDIDQIGSCFSKDVFDPHGYDKADYYDEIEADIKREVERKEQEKKKNQKIEFLSGGTQSVVAIPTPKVMPVQAVPPLAGGGSNRVSATGTREGRLNKKSKWDKVDEDRRHPSGQDPISGAGSAFLSAGTGYTAFAQQRRREEERRSTDRK</sequence>
<dbReference type="InterPro" id="IPR012479">
    <property type="entry name" value="SAP30BP"/>
</dbReference>
<feature type="region of interest" description="Disordered" evidence="1">
    <location>
        <begin position="115"/>
        <end position="193"/>
    </location>
</feature>
<dbReference type="GO" id="GO:0005634">
    <property type="term" value="C:nucleus"/>
    <property type="evidence" value="ECO:0000318"/>
    <property type="project" value="GO_Central"/>
</dbReference>
<dbReference type="Proteomes" id="UP000215914">
    <property type="component" value="Chromosome 11"/>
</dbReference>
<dbReference type="AlphaFoldDB" id="A0A251TDK7"/>
<protein>
    <submittedName>
        <fullName evidence="2 3">SAP30-binding protein</fullName>
    </submittedName>
</protein>
<dbReference type="FunCoup" id="A0A251TDK7">
    <property type="interactions" value="2757"/>
</dbReference>
<proteinExistence type="predicted"/>
<organism evidence="3 4">
    <name type="scientific">Helianthus annuus</name>
    <name type="common">Common sunflower</name>
    <dbReference type="NCBI Taxonomy" id="4232"/>
    <lineage>
        <taxon>Eukaryota</taxon>
        <taxon>Viridiplantae</taxon>
        <taxon>Streptophyta</taxon>
        <taxon>Embryophyta</taxon>
        <taxon>Tracheophyta</taxon>
        <taxon>Spermatophyta</taxon>
        <taxon>Magnoliopsida</taxon>
        <taxon>eudicotyledons</taxon>
        <taxon>Gunneridae</taxon>
        <taxon>Pentapetalae</taxon>
        <taxon>asterids</taxon>
        <taxon>campanulids</taxon>
        <taxon>Asterales</taxon>
        <taxon>Asteraceae</taxon>
        <taxon>Asteroideae</taxon>
        <taxon>Heliantheae alliance</taxon>
        <taxon>Heliantheae</taxon>
        <taxon>Helianthus</taxon>
    </lineage>
</organism>
<evidence type="ECO:0000313" key="4">
    <source>
        <dbReference type="Proteomes" id="UP000215914"/>
    </source>
</evidence>
<gene>
    <name evidence="3" type="ORF">HannXRQ_Chr11g0350521</name>
    <name evidence="2" type="ORF">HanXRQr2_Chr11g0515321</name>
</gene>
<dbReference type="OMA" id="DPHGYDS"/>
<feature type="region of interest" description="Disordered" evidence="1">
    <location>
        <begin position="1"/>
        <end position="38"/>
    </location>
</feature>
<dbReference type="GO" id="GO:0006355">
    <property type="term" value="P:regulation of DNA-templated transcription"/>
    <property type="evidence" value="ECO:0007669"/>
    <property type="project" value="InterPro"/>
</dbReference>
<dbReference type="EMBL" id="MNCJ02000326">
    <property type="protein sequence ID" value="KAF5784072.1"/>
    <property type="molecule type" value="Genomic_DNA"/>
</dbReference>
<evidence type="ECO:0000256" key="1">
    <source>
        <dbReference type="SAM" id="MobiDB-lite"/>
    </source>
</evidence>
<feature type="compositionally biased region" description="Basic and acidic residues" evidence="1">
    <location>
        <begin position="327"/>
        <end position="348"/>
    </location>
</feature>
<dbReference type="EMBL" id="CM007900">
    <property type="protein sequence ID" value="OTG09220.1"/>
    <property type="molecule type" value="Genomic_DNA"/>
</dbReference>
<evidence type="ECO:0000313" key="3">
    <source>
        <dbReference type="EMBL" id="OTG09220.1"/>
    </source>
</evidence>
<dbReference type="InParanoid" id="A0A251TDK7"/>
<dbReference type="STRING" id="4232.A0A251TDK7"/>
<dbReference type="Pfam" id="PF07818">
    <property type="entry name" value="HCNGP"/>
    <property type="match status" value="1"/>
</dbReference>
<dbReference type="Gramene" id="mRNA:HanXRQr2_Chr11g0515321">
    <property type="protein sequence ID" value="mRNA:HanXRQr2_Chr11g0515321"/>
    <property type="gene ID" value="HanXRQr2_Chr11g0515321"/>
</dbReference>
<accession>A0A251TDK7</accession>
<name>A0A251TDK7_HELAN</name>
<reference evidence="2 4" key="1">
    <citation type="journal article" date="2017" name="Nature">
        <title>The sunflower genome provides insights into oil metabolism, flowering and Asterid evolution.</title>
        <authorList>
            <person name="Badouin H."/>
            <person name="Gouzy J."/>
            <person name="Grassa C.J."/>
            <person name="Murat F."/>
            <person name="Staton S.E."/>
            <person name="Cottret L."/>
            <person name="Lelandais-Briere C."/>
            <person name="Owens G.L."/>
            <person name="Carrere S."/>
            <person name="Mayjonade B."/>
            <person name="Legrand L."/>
            <person name="Gill N."/>
            <person name="Kane N.C."/>
            <person name="Bowers J.E."/>
            <person name="Hubner S."/>
            <person name="Bellec A."/>
            <person name="Berard A."/>
            <person name="Berges H."/>
            <person name="Blanchet N."/>
            <person name="Boniface M.C."/>
            <person name="Brunel D."/>
            <person name="Catrice O."/>
            <person name="Chaidir N."/>
            <person name="Claudel C."/>
            <person name="Donnadieu C."/>
            <person name="Faraut T."/>
            <person name="Fievet G."/>
            <person name="Helmstetter N."/>
            <person name="King M."/>
            <person name="Knapp S.J."/>
            <person name="Lai Z."/>
            <person name="Le Paslier M.C."/>
            <person name="Lippi Y."/>
            <person name="Lorenzon L."/>
            <person name="Mandel J.R."/>
            <person name="Marage G."/>
            <person name="Marchand G."/>
            <person name="Marquand E."/>
            <person name="Bret-Mestries E."/>
            <person name="Morien E."/>
            <person name="Nambeesan S."/>
            <person name="Nguyen T."/>
            <person name="Pegot-Espagnet P."/>
            <person name="Pouilly N."/>
            <person name="Raftis F."/>
            <person name="Sallet E."/>
            <person name="Schiex T."/>
            <person name="Thomas J."/>
            <person name="Vandecasteele C."/>
            <person name="Vares D."/>
            <person name="Vear F."/>
            <person name="Vautrin S."/>
            <person name="Crespi M."/>
            <person name="Mangin B."/>
            <person name="Burke J.M."/>
            <person name="Salse J."/>
            <person name="Munos S."/>
            <person name="Vincourt P."/>
            <person name="Rieseberg L.H."/>
            <person name="Langlade N.B."/>
        </authorList>
    </citation>
    <scope>NUCLEOTIDE SEQUENCE [LARGE SCALE GENOMIC DNA]</scope>
    <source>
        <strain evidence="4">cv. SF193</strain>
        <tissue evidence="2">Leaves</tissue>
    </source>
</reference>
<evidence type="ECO:0000313" key="2">
    <source>
        <dbReference type="EMBL" id="KAF5784072.1"/>
    </source>
</evidence>
<dbReference type="PANTHER" id="PTHR13464">
    <property type="entry name" value="TRANSCRIPTIONAL REGULATOR PROTEIN HCNGP"/>
    <property type="match status" value="1"/>
</dbReference>